<protein>
    <submittedName>
        <fullName evidence="1">Uncharacterized protein</fullName>
    </submittedName>
</protein>
<dbReference type="AlphaFoldDB" id="A0A512E1L8"/>
<dbReference type="Proteomes" id="UP000321523">
    <property type="component" value="Unassembled WGS sequence"/>
</dbReference>
<dbReference type="EMBL" id="BJYZ01000046">
    <property type="protein sequence ID" value="GEO42612.1"/>
    <property type="molecule type" value="Genomic_DNA"/>
</dbReference>
<keyword evidence="2" id="KW-1185">Reference proteome</keyword>
<name>A0A512E1L8_9PROT</name>
<organism evidence="1 2">
    <name type="scientific">Skermanella aerolata</name>
    <dbReference type="NCBI Taxonomy" id="393310"/>
    <lineage>
        <taxon>Bacteria</taxon>
        <taxon>Pseudomonadati</taxon>
        <taxon>Pseudomonadota</taxon>
        <taxon>Alphaproteobacteria</taxon>
        <taxon>Rhodospirillales</taxon>
        <taxon>Azospirillaceae</taxon>
        <taxon>Skermanella</taxon>
    </lineage>
</organism>
<evidence type="ECO:0000313" key="1">
    <source>
        <dbReference type="EMBL" id="GEO42612.1"/>
    </source>
</evidence>
<evidence type="ECO:0000313" key="2">
    <source>
        <dbReference type="Proteomes" id="UP000321523"/>
    </source>
</evidence>
<dbReference type="RefSeq" id="WP_147041144.1">
    <property type="nucleotide sequence ID" value="NZ_BJYZ01000046.1"/>
</dbReference>
<dbReference type="OrthoDB" id="4374615at2"/>
<gene>
    <name evidence="1" type="ORF">SAE02_67600</name>
</gene>
<proteinExistence type="predicted"/>
<reference evidence="1 2" key="1">
    <citation type="submission" date="2019-07" db="EMBL/GenBank/DDBJ databases">
        <title>Whole genome shotgun sequence of Skermanella aerolata NBRC 106429.</title>
        <authorList>
            <person name="Hosoyama A."/>
            <person name="Uohara A."/>
            <person name="Ohji S."/>
            <person name="Ichikawa N."/>
        </authorList>
    </citation>
    <scope>NUCLEOTIDE SEQUENCE [LARGE SCALE GENOMIC DNA]</scope>
    <source>
        <strain evidence="1 2">NBRC 106429</strain>
    </source>
</reference>
<accession>A0A512E1L8</accession>
<sequence>MSHNAVTVFTARGPAVILQEGGTQAWVLDPKRVRLCEFAVCTQNRGFKDDWGQATEPHQAAFMVGRISEVVPTPEPDRPGRWLIRFSEYAEVQIANVWPGSRNPVWYTTLEDLGIDPASLTFQPMPEVEVASLPEQPLVPVRPLNITQAKQGLAAFFGVNVDDITITIQG</sequence>
<comment type="caution">
    <text evidence="1">The sequence shown here is derived from an EMBL/GenBank/DDBJ whole genome shotgun (WGS) entry which is preliminary data.</text>
</comment>